<evidence type="ECO:0000256" key="11">
    <source>
        <dbReference type="SAM" id="MobiDB-lite"/>
    </source>
</evidence>
<dbReference type="GO" id="GO:0005634">
    <property type="term" value="C:nucleus"/>
    <property type="evidence" value="ECO:0007669"/>
    <property type="project" value="TreeGrafter"/>
</dbReference>
<feature type="region of interest" description="Disordered" evidence="11">
    <location>
        <begin position="768"/>
        <end position="791"/>
    </location>
</feature>
<evidence type="ECO:0000256" key="9">
    <source>
        <dbReference type="ARBA" id="ARBA00029910"/>
    </source>
</evidence>
<dbReference type="Pfam" id="PF00443">
    <property type="entry name" value="UCH"/>
    <property type="match status" value="1"/>
</dbReference>
<dbReference type="InterPro" id="IPR028889">
    <property type="entry name" value="USP"/>
</dbReference>
<evidence type="ECO:0000256" key="5">
    <source>
        <dbReference type="ARBA" id="ARBA00022786"/>
    </source>
</evidence>
<dbReference type="Gene3D" id="3.90.70.10">
    <property type="entry name" value="Cysteine proteinases"/>
    <property type="match status" value="1"/>
</dbReference>
<evidence type="ECO:0000259" key="12">
    <source>
        <dbReference type="PROSITE" id="PS50235"/>
    </source>
</evidence>
<dbReference type="PROSITE" id="PS00972">
    <property type="entry name" value="USP_1"/>
    <property type="match status" value="1"/>
</dbReference>
<dbReference type="PANTHER" id="PTHR24006">
    <property type="entry name" value="UBIQUITIN CARBOXYL-TERMINAL HYDROLASE"/>
    <property type="match status" value="1"/>
</dbReference>
<evidence type="ECO:0000256" key="7">
    <source>
        <dbReference type="ARBA" id="ARBA00022807"/>
    </source>
</evidence>
<feature type="compositionally biased region" description="Basic and acidic residues" evidence="11">
    <location>
        <begin position="300"/>
        <end position="314"/>
    </location>
</feature>
<keyword evidence="13" id="KW-1185">Reference proteome</keyword>
<dbReference type="PROSITE" id="PS00973">
    <property type="entry name" value="USP_2"/>
    <property type="match status" value="1"/>
</dbReference>
<keyword evidence="6 14" id="KW-0378">Hydrolase</keyword>
<comment type="similarity">
    <text evidence="2">Belongs to the peptidase C19 family.</text>
</comment>
<feature type="region of interest" description="Disordered" evidence="11">
    <location>
        <begin position="294"/>
        <end position="319"/>
    </location>
</feature>
<dbReference type="InterPro" id="IPR001394">
    <property type="entry name" value="Peptidase_C19_UCH"/>
</dbReference>
<keyword evidence="5" id="KW-0833">Ubl conjugation pathway</keyword>
<dbReference type="CDD" id="cd02659">
    <property type="entry name" value="peptidase_C19C"/>
    <property type="match status" value="1"/>
</dbReference>
<dbReference type="RefSeq" id="XP_011494719.1">
    <property type="nucleotide sequence ID" value="XM_011496417.1"/>
</dbReference>
<evidence type="ECO:0000256" key="2">
    <source>
        <dbReference type="ARBA" id="ARBA00009085"/>
    </source>
</evidence>
<protein>
    <recommendedName>
        <fullName evidence="8">Ubiquitin carboxyl-terminal hydrolase 47</fullName>
        <ecNumber evidence="3">3.4.19.12</ecNumber>
    </recommendedName>
    <alternativeName>
        <fullName evidence="9">Ubiquitin thioesterase 47</fullName>
    </alternativeName>
    <alternativeName>
        <fullName evidence="10">Ubiquitin-specific-processing protease 47</fullName>
    </alternativeName>
</protein>
<dbReference type="KEGG" id="csol:105359751"/>
<dbReference type="InterPro" id="IPR050164">
    <property type="entry name" value="Peptidase_C19"/>
</dbReference>
<sequence>MHSFSATKDVYSNCIISTANQECIDNKNSDSSDNFENSRSVESFLYNNAETTEYKYVGLVNQAMTCYLNSLLQALYMTPEFRNAVYSWEYKNLDKNTEDKCIPFQLQKLFLNLQTSSKPAVETTSLTTSFGWNYHDAWDQHDIQELCRVMFDALEQTFKNTKQADLISGLYEGKINDYVKCLTCHTEKSREDTFLDIPLPVKPFDANVAYKCVQDALEAFVKYETLEGNNQYFCEECNQMSDAHKGLKFTKFPYILTLQLKRFDFDQKSFHRIKLNDKVAFPDFLNLNSFIDSKSNQESSSHEDDAGIKGDDSSTTHSTVDEECVLNDVKMSNSNYLNNPNQDDDEGIDMRPGMVSCNAYNYCIQKLRKEYASTKGPYIYELFSIMIHSGSASGGHYYAYIKDFRNKKWQCFNDQNVTPIDSSDIPKIYGGSTRPPFYTGAYRSSTNAYMLMYRQIDLARNVLPLKTEDFPPHIKDLLEKVKGSERVRNYHEEQFNTEVINVNYRYPANGTLQSVTVPVNINYTLAQLTEAVYKKIKFEIKVELNQCRIVSYFTKFCLIDRTYDDNTTLDTIFKDRSKINNLLLDIRYSNNFELCPSEPIITQVFLVDPVKQDLIDFPKYVRAHVNQTIKEYKQELKKYFDIDPNIIQLLCPDIQPKKLEDDFVFEMQYSNCNFNICATEISEAEPVFFKMSEKEYLNNIFTFDLDLVDIDRDEREFLNIPPLIENNEEKHEEHNSSTYHCPIDEISKLNMSSFKKYKCNSTTKGIDLQETSNSEDSSLSDSDRTLVGDVPEDSDFDCEIAGTGIKNEDIEIKKCIKITDIPNSRCVKVSISAGITEDDLRERLQTKLHIPKDCFRIFELGKEESKLFKYNTTFTRGNQYRIHLGRVPNCDERKVDIYILKMASSEPLQKLFTINLKKNIQIDSAKEQILAELKRINGIELRYEQCNFMGICDGKLLSRFYDEQSFHLTCDEICIQEKEINVDKSSLQVFLRRWNRSEMQLDVVQRIIINTDNFNDQLKNNINSRFNISIENLEFSILTVKKNMASENPDLYDWTSDINFKDVDVSNSYILCRDSKQTPKRLTERETNKIHVDKKNLLERGRMGIFTPMTSSPRKEKALKIHVHST</sequence>
<evidence type="ECO:0000256" key="3">
    <source>
        <dbReference type="ARBA" id="ARBA00012759"/>
    </source>
</evidence>
<dbReference type="Proteomes" id="UP000695007">
    <property type="component" value="Unplaced"/>
</dbReference>
<accession>A0AAJ6VLV4</accession>
<name>A0AAJ6VLV4_9HYME</name>
<dbReference type="GO" id="GO:0006508">
    <property type="term" value="P:proteolysis"/>
    <property type="evidence" value="ECO:0007669"/>
    <property type="project" value="UniProtKB-KW"/>
</dbReference>
<proteinExistence type="inferred from homology"/>
<dbReference type="Pfam" id="PF19718">
    <property type="entry name" value="USP47_C"/>
    <property type="match status" value="1"/>
</dbReference>
<dbReference type="PROSITE" id="PS50235">
    <property type="entry name" value="USP_3"/>
    <property type="match status" value="1"/>
</dbReference>
<dbReference type="GO" id="GO:0004843">
    <property type="term" value="F:cysteine-type deubiquitinase activity"/>
    <property type="evidence" value="ECO:0007669"/>
    <property type="project" value="UniProtKB-EC"/>
</dbReference>
<dbReference type="InterPro" id="IPR045578">
    <property type="entry name" value="USP47_C"/>
</dbReference>
<evidence type="ECO:0000313" key="14">
    <source>
        <dbReference type="RefSeq" id="XP_011494719.1"/>
    </source>
</evidence>
<keyword evidence="4" id="KW-0645">Protease</keyword>
<feature type="domain" description="USP" evidence="12">
    <location>
        <begin position="57"/>
        <end position="456"/>
    </location>
</feature>
<evidence type="ECO:0000313" key="13">
    <source>
        <dbReference type="Proteomes" id="UP000695007"/>
    </source>
</evidence>
<evidence type="ECO:0000256" key="6">
    <source>
        <dbReference type="ARBA" id="ARBA00022801"/>
    </source>
</evidence>
<dbReference type="InterPro" id="IPR038765">
    <property type="entry name" value="Papain-like_cys_pep_sf"/>
</dbReference>
<dbReference type="GeneID" id="105359751"/>
<reference evidence="14" key="1">
    <citation type="submission" date="2025-08" db="UniProtKB">
        <authorList>
            <consortium name="RefSeq"/>
        </authorList>
    </citation>
    <scope>IDENTIFICATION</scope>
</reference>
<comment type="catalytic activity">
    <reaction evidence="1">
        <text>Thiol-dependent hydrolysis of ester, thioester, amide, peptide and isopeptide bonds formed by the C-terminal Gly of ubiquitin (a 76-residue protein attached to proteins as an intracellular targeting signal).</text>
        <dbReference type="EC" id="3.4.19.12"/>
    </reaction>
</comment>
<dbReference type="AlphaFoldDB" id="A0AAJ6VLV4"/>
<dbReference type="CTD" id="55031"/>
<dbReference type="EC" id="3.4.19.12" evidence="3"/>
<evidence type="ECO:0000256" key="1">
    <source>
        <dbReference type="ARBA" id="ARBA00000707"/>
    </source>
</evidence>
<dbReference type="SUPFAM" id="SSF54001">
    <property type="entry name" value="Cysteine proteinases"/>
    <property type="match status" value="1"/>
</dbReference>
<evidence type="ECO:0000256" key="10">
    <source>
        <dbReference type="ARBA" id="ARBA00032453"/>
    </source>
</evidence>
<dbReference type="GO" id="GO:0016579">
    <property type="term" value="P:protein deubiquitination"/>
    <property type="evidence" value="ECO:0007669"/>
    <property type="project" value="InterPro"/>
</dbReference>
<organism evidence="13 14">
    <name type="scientific">Ceratosolen solmsi marchali</name>
    <dbReference type="NCBI Taxonomy" id="326594"/>
    <lineage>
        <taxon>Eukaryota</taxon>
        <taxon>Metazoa</taxon>
        <taxon>Ecdysozoa</taxon>
        <taxon>Arthropoda</taxon>
        <taxon>Hexapoda</taxon>
        <taxon>Insecta</taxon>
        <taxon>Pterygota</taxon>
        <taxon>Neoptera</taxon>
        <taxon>Endopterygota</taxon>
        <taxon>Hymenoptera</taxon>
        <taxon>Apocrita</taxon>
        <taxon>Proctotrupomorpha</taxon>
        <taxon>Chalcidoidea</taxon>
        <taxon>Agaonidae</taxon>
        <taxon>Agaoninae</taxon>
        <taxon>Ceratosolen</taxon>
    </lineage>
</organism>
<dbReference type="PANTHER" id="PTHR24006:SF702">
    <property type="entry name" value="UBIQUITIN CARBOXYL-TERMINAL HYDROLASE 47"/>
    <property type="match status" value="1"/>
</dbReference>
<dbReference type="GO" id="GO:0005829">
    <property type="term" value="C:cytosol"/>
    <property type="evidence" value="ECO:0007669"/>
    <property type="project" value="TreeGrafter"/>
</dbReference>
<gene>
    <name evidence="14" type="primary">LOC105359751</name>
</gene>
<keyword evidence="7" id="KW-0788">Thiol protease</keyword>
<evidence type="ECO:0000256" key="4">
    <source>
        <dbReference type="ARBA" id="ARBA00022670"/>
    </source>
</evidence>
<dbReference type="InterPro" id="IPR018200">
    <property type="entry name" value="USP_CS"/>
</dbReference>
<evidence type="ECO:0000256" key="8">
    <source>
        <dbReference type="ARBA" id="ARBA00026136"/>
    </source>
</evidence>